<gene>
    <name evidence="1" type="ORF">NCTC4524_04807</name>
</gene>
<dbReference type="RefSeq" id="WP_036390653.1">
    <property type="nucleotide sequence ID" value="NZ_CP081000.1"/>
</dbReference>
<name>A0A378W8A1_9MYCO</name>
<protein>
    <submittedName>
        <fullName evidence="1">Protein of uncharacterized function (DUF2580)</fullName>
    </submittedName>
</protein>
<dbReference type="EMBL" id="UGQQ01000002">
    <property type="protein sequence ID" value="SUA28824.1"/>
    <property type="molecule type" value="Genomic_DNA"/>
</dbReference>
<evidence type="ECO:0000313" key="2">
    <source>
        <dbReference type="Proteomes" id="UP000254945"/>
    </source>
</evidence>
<dbReference type="Pfam" id="PF10824">
    <property type="entry name" value="T7SS_ESX_EspC"/>
    <property type="match status" value="1"/>
</dbReference>
<evidence type="ECO:0000313" key="1">
    <source>
        <dbReference type="EMBL" id="SUA28824.1"/>
    </source>
</evidence>
<proteinExistence type="predicted"/>
<dbReference type="AlphaFoldDB" id="A0A378W8A1"/>
<reference evidence="1 2" key="1">
    <citation type="submission" date="2018-06" db="EMBL/GenBank/DDBJ databases">
        <authorList>
            <consortium name="Pathogen Informatics"/>
            <person name="Doyle S."/>
        </authorList>
    </citation>
    <scope>NUCLEOTIDE SEQUENCE [LARGE SCALE GENOMIC DNA]</scope>
    <source>
        <strain evidence="1 2">NCTC4524</strain>
    </source>
</reference>
<dbReference type="InterPro" id="IPR022536">
    <property type="entry name" value="EspC"/>
</dbReference>
<dbReference type="GO" id="GO:0009306">
    <property type="term" value="P:protein secretion"/>
    <property type="evidence" value="ECO:0007669"/>
    <property type="project" value="InterPro"/>
</dbReference>
<dbReference type="Proteomes" id="UP000254945">
    <property type="component" value="Unassembled WGS sequence"/>
</dbReference>
<sequence>MSDGILGVTSSHIRELSDGQSTAKTLIELNAEVTDGVSASMVVNHGPICAASIAALAFANTARDGACAALAAVSQDMSEKLDITASKYDQTDAEAAAKLEKEMHPR</sequence>
<accession>A0A378W8A1</accession>
<organism evidence="1 2">
    <name type="scientific">Mycolicibacterium senegalense</name>
    <dbReference type="NCBI Taxonomy" id="1796"/>
    <lineage>
        <taxon>Bacteria</taxon>
        <taxon>Bacillati</taxon>
        <taxon>Actinomycetota</taxon>
        <taxon>Actinomycetes</taxon>
        <taxon>Mycobacteriales</taxon>
        <taxon>Mycobacteriaceae</taxon>
        <taxon>Mycolicibacterium</taxon>
    </lineage>
</organism>